<proteinExistence type="predicted"/>
<evidence type="ECO:0000259" key="8">
    <source>
        <dbReference type="PROSITE" id="PS50850"/>
    </source>
</evidence>
<dbReference type="PANTHER" id="PTHR23504:SF1">
    <property type="entry name" value="GH21943P-RELATED"/>
    <property type="match status" value="1"/>
</dbReference>
<dbReference type="InterPro" id="IPR001958">
    <property type="entry name" value="Tet-R_TetA/multi-R_MdtG-like"/>
</dbReference>
<dbReference type="PANTHER" id="PTHR23504">
    <property type="entry name" value="MAJOR FACILITATOR SUPERFAMILY DOMAIN-CONTAINING PROTEIN 10"/>
    <property type="match status" value="1"/>
</dbReference>
<dbReference type="Pfam" id="PF07690">
    <property type="entry name" value="MFS_1"/>
    <property type="match status" value="1"/>
</dbReference>
<name>A0A0X3PY14_SCHSO</name>
<feature type="transmembrane region" description="Helical" evidence="7">
    <location>
        <begin position="206"/>
        <end position="231"/>
    </location>
</feature>
<keyword evidence="2" id="KW-0813">Transport</keyword>
<feature type="transmembrane region" description="Helical" evidence="7">
    <location>
        <begin position="243"/>
        <end position="267"/>
    </location>
</feature>
<dbReference type="Gene3D" id="1.20.1250.20">
    <property type="entry name" value="MFS general substrate transporter like domains"/>
    <property type="match status" value="1"/>
</dbReference>
<feature type="transmembrane region" description="Helical" evidence="7">
    <location>
        <begin position="297"/>
        <end position="319"/>
    </location>
</feature>
<keyword evidence="5 7" id="KW-0472">Membrane</keyword>
<reference evidence="9" key="1">
    <citation type="submission" date="2016-01" db="EMBL/GenBank/DDBJ databases">
        <title>Reference transcriptome for the parasite Schistocephalus solidus: insights into the molecular evolution of parasitism.</title>
        <authorList>
            <person name="Hebert F.O."/>
            <person name="Grambauer S."/>
            <person name="Barber I."/>
            <person name="Landry C.R."/>
            <person name="Aubin-Horth N."/>
        </authorList>
    </citation>
    <scope>NUCLEOTIDE SEQUENCE</scope>
</reference>
<evidence type="ECO:0000256" key="1">
    <source>
        <dbReference type="ARBA" id="ARBA00004141"/>
    </source>
</evidence>
<keyword evidence="3 7" id="KW-0812">Transmembrane</keyword>
<gene>
    <name evidence="9" type="ORF">TR167487</name>
</gene>
<sequence length="684" mass="74008">MKHSLRTLFLMNGIIQGIKGFLSFLSAPLIGSMSDIFGRKPFLFLTVTFTCSPIPLIKLSHWWYFTMISISGIFSVTFSVVLAFVSDVTTVEDRSWAYGLVSATFAASLIISPALGAFLEKAYSENLVISLATAIALLDILFIMVCVPESLGFRSSGHLPADLGATAGTGSSSVGPTLSPHAPPKRITWENVDPFGGLRRMTNDRLTLIVCMTTFLSYLPETGEYSCFFVYLRLVMGFSEESVALFIAMCGLVSCLAQTCGLGLLIGSMGAKRAIIVGLVFEVCQLAMFGFSSSAWILWTAGGVAGLGTITYPALSAFLSNHANSDQQGLAQGLLTGIRGLCGGLGPALYGFIFFIFQVDLSVRPSNESILGGLPPPQPQINKDLAPSFQQRLKFLHESLLPGPPFAFGAILALTAIITAIFLPEDARLLAAGPSLYHWGDAEERALIVSALEDNANDDADNDCIHDVQGAENATFVGFYDRRRRAGDKVDKLPHRSLRRSSSPKSALAEGKEHSLLHGLNARLPLILRTRARSRLGFMAAANPLRRIFSGGSRASAPHFSRLTPGDCQTREDLRPASIEEREPLSPWREVTEAADLANYRHHRMQHLFDPQTEARLREAEEVASVRVARLAEGQVGRRSVGAYSAPRGGDFQLNKLGFDGRGATAMASAALRTPVLISSNESR</sequence>
<feature type="compositionally biased region" description="Low complexity" evidence="6">
    <location>
        <begin position="500"/>
        <end position="509"/>
    </location>
</feature>
<feature type="transmembrane region" description="Helical" evidence="7">
    <location>
        <begin position="62"/>
        <end position="84"/>
    </location>
</feature>
<organism evidence="9">
    <name type="scientific">Schistocephalus solidus</name>
    <name type="common">Tapeworm</name>
    <dbReference type="NCBI Taxonomy" id="70667"/>
    <lineage>
        <taxon>Eukaryota</taxon>
        <taxon>Metazoa</taxon>
        <taxon>Spiralia</taxon>
        <taxon>Lophotrochozoa</taxon>
        <taxon>Platyhelminthes</taxon>
        <taxon>Cestoda</taxon>
        <taxon>Eucestoda</taxon>
        <taxon>Diphyllobothriidea</taxon>
        <taxon>Diphyllobothriidae</taxon>
        <taxon>Schistocephalus</taxon>
    </lineage>
</organism>
<feature type="transmembrane region" description="Helical" evidence="7">
    <location>
        <begin position="406"/>
        <end position="423"/>
    </location>
</feature>
<feature type="domain" description="Major facilitator superfamily (MFS) profile" evidence="8">
    <location>
        <begin position="1"/>
        <end position="151"/>
    </location>
</feature>
<dbReference type="SUPFAM" id="SSF103473">
    <property type="entry name" value="MFS general substrate transporter"/>
    <property type="match status" value="1"/>
</dbReference>
<protein>
    <recommendedName>
        <fullName evidence="8">Major facilitator superfamily (MFS) profile domain-containing protein</fullName>
    </recommendedName>
</protein>
<dbReference type="InterPro" id="IPR020846">
    <property type="entry name" value="MFS_dom"/>
</dbReference>
<evidence type="ECO:0000256" key="2">
    <source>
        <dbReference type="ARBA" id="ARBA00022448"/>
    </source>
</evidence>
<dbReference type="GO" id="GO:0016020">
    <property type="term" value="C:membrane"/>
    <property type="evidence" value="ECO:0007669"/>
    <property type="project" value="UniProtKB-SubCell"/>
</dbReference>
<evidence type="ECO:0000256" key="4">
    <source>
        <dbReference type="ARBA" id="ARBA00022989"/>
    </source>
</evidence>
<evidence type="ECO:0000256" key="6">
    <source>
        <dbReference type="SAM" id="MobiDB-lite"/>
    </source>
</evidence>
<dbReference type="AlphaFoldDB" id="A0A0X3PY14"/>
<feature type="transmembrane region" description="Helical" evidence="7">
    <location>
        <begin position="7"/>
        <end position="30"/>
    </location>
</feature>
<dbReference type="InterPro" id="IPR036259">
    <property type="entry name" value="MFS_trans_sf"/>
</dbReference>
<feature type="transmembrane region" description="Helical" evidence="7">
    <location>
        <begin position="96"/>
        <end position="115"/>
    </location>
</feature>
<evidence type="ECO:0000256" key="5">
    <source>
        <dbReference type="ARBA" id="ARBA00023136"/>
    </source>
</evidence>
<feature type="transmembrane region" description="Helical" evidence="7">
    <location>
        <begin position="340"/>
        <end position="359"/>
    </location>
</feature>
<dbReference type="InterPro" id="IPR011701">
    <property type="entry name" value="MFS"/>
</dbReference>
<accession>A0A0X3PY14</accession>
<dbReference type="PRINTS" id="PR01035">
    <property type="entry name" value="TCRTETA"/>
</dbReference>
<feature type="transmembrane region" description="Helical" evidence="7">
    <location>
        <begin position="127"/>
        <end position="147"/>
    </location>
</feature>
<evidence type="ECO:0000313" key="9">
    <source>
        <dbReference type="EMBL" id="JAP56771.1"/>
    </source>
</evidence>
<dbReference type="PROSITE" id="PS50850">
    <property type="entry name" value="MFS"/>
    <property type="match status" value="1"/>
</dbReference>
<dbReference type="GO" id="GO:0022857">
    <property type="term" value="F:transmembrane transporter activity"/>
    <property type="evidence" value="ECO:0007669"/>
    <property type="project" value="InterPro"/>
</dbReference>
<keyword evidence="4 7" id="KW-1133">Transmembrane helix</keyword>
<evidence type="ECO:0000256" key="3">
    <source>
        <dbReference type="ARBA" id="ARBA00022692"/>
    </source>
</evidence>
<feature type="region of interest" description="Disordered" evidence="6">
    <location>
        <begin position="490"/>
        <end position="512"/>
    </location>
</feature>
<dbReference type="EMBL" id="GEEE01006454">
    <property type="protein sequence ID" value="JAP56771.1"/>
    <property type="molecule type" value="Transcribed_RNA"/>
</dbReference>
<feature type="transmembrane region" description="Helical" evidence="7">
    <location>
        <begin position="274"/>
        <end position="291"/>
    </location>
</feature>
<comment type="subcellular location">
    <subcellularLocation>
        <location evidence="1">Membrane</location>
        <topology evidence="1">Multi-pass membrane protein</topology>
    </subcellularLocation>
</comment>
<evidence type="ECO:0000256" key="7">
    <source>
        <dbReference type="SAM" id="Phobius"/>
    </source>
</evidence>